<organism evidence="1">
    <name type="scientific">Salvia splendens</name>
    <name type="common">Scarlet sage</name>
    <dbReference type="NCBI Taxonomy" id="180675"/>
    <lineage>
        <taxon>Eukaryota</taxon>
        <taxon>Viridiplantae</taxon>
        <taxon>Streptophyta</taxon>
        <taxon>Embryophyta</taxon>
        <taxon>Tracheophyta</taxon>
        <taxon>Spermatophyta</taxon>
        <taxon>Magnoliopsida</taxon>
        <taxon>eudicotyledons</taxon>
        <taxon>Gunneridae</taxon>
        <taxon>Pentapetalae</taxon>
        <taxon>asterids</taxon>
        <taxon>lamiids</taxon>
        <taxon>Lamiales</taxon>
        <taxon>Lamiaceae</taxon>
        <taxon>Nepetoideae</taxon>
        <taxon>Mentheae</taxon>
        <taxon>Salviinae</taxon>
        <taxon>Salvia</taxon>
        <taxon>Salvia subgen. Calosphace</taxon>
        <taxon>core Calosphace</taxon>
    </lineage>
</organism>
<gene>
    <name evidence="1" type="ORF">SASPL_101661</name>
</gene>
<dbReference type="Proteomes" id="UP000298416">
    <property type="component" value="Unassembled WGS sequence"/>
</dbReference>
<dbReference type="AlphaFoldDB" id="A0A8X8YR83"/>
<evidence type="ECO:0000313" key="2">
    <source>
        <dbReference type="Proteomes" id="UP000298416"/>
    </source>
</evidence>
<evidence type="ECO:0000313" key="1">
    <source>
        <dbReference type="EMBL" id="KAG6436759.1"/>
    </source>
</evidence>
<dbReference type="EMBL" id="PNBA02000001">
    <property type="protein sequence ID" value="KAG6436759.1"/>
    <property type="molecule type" value="Genomic_DNA"/>
</dbReference>
<accession>A0A8X8YR83</accession>
<proteinExistence type="predicted"/>
<comment type="caution">
    <text evidence="1">The sequence shown here is derived from an EMBL/GenBank/DDBJ whole genome shotgun (WGS) entry which is preliminary data.</text>
</comment>
<protein>
    <submittedName>
        <fullName evidence="1">Uncharacterized protein</fullName>
    </submittedName>
</protein>
<keyword evidence="2" id="KW-1185">Reference proteome</keyword>
<reference evidence="1" key="2">
    <citation type="submission" date="2020-08" db="EMBL/GenBank/DDBJ databases">
        <title>Plant Genome Project.</title>
        <authorList>
            <person name="Zhang R.-G."/>
        </authorList>
    </citation>
    <scope>NUCLEOTIDE SEQUENCE</scope>
    <source>
        <strain evidence="1">Huo1</strain>
        <tissue evidence="1">Leaf</tissue>
    </source>
</reference>
<name>A0A8X8YR83_SALSN</name>
<reference evidence="1" key="1">
    <citation type="submission" date="2018-01" db="EMBL/GenBank/DDBJ databases">
        <authorList>
            <person name="Mao J.F."/>
        </authorList>
    </citation>
    <scope>NUCLEOTIDE SEQUENCE</scope>
    <source>
        <strain evidence="1">Huo1</strain>
        <tissue evidence="1">Leaf</tissue>
    </source>
</reference>
<sequence length="185" mass="21543">MDVDPVEVELDANLPVQLNDEEFIWQHYVNCVEPTAEWTQMRDNLAQHMKPIWPLMSRNVCGAGKMELRRAGKSAMKYKFDHDIVAIQVIIRSYGSATEADRIILDTLISLKKETCWSDNNFPHWFMMTLVDQLKNKLGVTASEEDVSKRVEFFHKRYRVFKGVVGVNRGHWDQVKKRDDASDEL</sequence>